<proteinExistence type="predicted"/>
<dbReference type="RefSeq" id="WP_097077183.1">
    <property type="nucleotide sequence ID" value="NZ_OBMR01000014.1"/>
</dbReference>
<dbReference type="EMBL" id="OBMR01000014">
    <property type="protein sequence ID" value="SOC16433.1"/>
    <property type="molecule type" value="Genomic_DNA"/>
</dbReference>
<dbReference type="AlphaFoldDB" id="A0A285T9Q7"/>
<evidence type="ECO:0000313" key="2">
    <source>
        <dbReference type="Proteomes" id="UP000219563"/>
    </source>
</evidence>
<gene>
    <name evidence="1" type="ORF">SAMN02910411_0400</name>
</gene>
<protein>
    <submittedName>
        <fullName evidence="1">Uncharacterized protein</fullName>
    </submittedName>
</protein>
<name>A0A285T9Q7_9FIRM</name>
<reference evidence="1 2" key="1">
    <citation type="submission" date="2017-08" db="EMBL/GenBank/DDBJ databases">
        <authorList>
            <person name="de Groot N.N."/>
        </authorList>
    </citation>
    <scope>NUCLEOTIDE SEQUENCE [LARGE SCALE GENOMIC DNA]</scope>
    <source>
        <strain evidence="1 2">DSM 9787</strain>
    </source>
</reference>
<accession>A0A285T9Q7</accession>
<dbReference type="Proteomes" id="UP000219563">
    <property type="component" value="Unassembled WGS sequence"/>
</dbReference>
<sequence>MLAGIIIVVILLLIVTFVYSFKNASNEQKTGSTNTDADDNWWSSEMEEDYRKFQEQQNRDLKNMPLTDANEKLTPSNDTQLCSKEKLAVYVAEIESLSVSHENAEDSNSRKSIKVFDPDYSNLGDIDPTFQEQLLKLIGDKGLTNVEFYNAAWIDRKLFSAINGNKFYKPKKETAVACCFGLKLSLWEAEKLLKAAGYALSDSILWDRIIKYCLQHDINRIEQVNQILDEMGEKCIGC</sequence>
<evidence type="ECO:0000313" key="1">
    <source>
        <dbReference type="EMBL" id="SOC16433.1"/>
    </source>
</evidence>
<organism evidence="1 2">
    <name type="scientific">Pseudobutyrivibrio ruminis DSM 9787</name>
    <dbReference type="NCBI Taxonomy" id="1123011"/>
    <lineage>
        <taxon>Bacteria</taxon>
        <taxon>Bacillati</taxon>
        <taxon>Bacillota</taxon>
        <taxon>Clostridia</taxon>
        <taxon>Lachnospirales</taxon>
        <taxon>Lachnospiraceae</taxon>
        <taxon>Pseudobutyrivibrio</taxon>
    </lineage>
</organism>